<organism evidence="2 3">
    <name type="scientific">Xanthomonas hortorum pv. carotae</name>
    <dbReference type="NCBI Taxonomy" id="487904"/>
    <lineage>
        <taxon>Bacteria</taxon>
        <taxon>Pseudomonadati</taxon>
        <taxon>Pseudomonadota</taxon>
        <taxon>Gammaproteobacteria</taxon>
        <taxon>Lysobacterales</taxon>
        <taxon>Lysobacteraceae</taxon>
        <taxon>Xanthomonas</taxon>
    </lineage>
</organism>
<gene>
    <name evidence="2" type="ORF">CFBP7900_17720</name>
</gene>
<name>A0A6V7D561_9XANT</name>
<evidence type="ECO:0000313" key="2">
    <source>
        <dbReference type="EMBL" id="CAD0328241.1"/>
    </source>
</evidence>
<dbReference type="RefSeq" id="WP_152025564.1">
    <property type="nucleotide sequence ID" value="NZ_CAJDKC010000003.1"/>
</dbReference>
<evidence type="ECO:0000256" key="1">
    <source>
        <dbReference type="SAM" id="MobiDB-lite"/>
    </source>
</evidence>
<dbReference type="Proteomes" id="UP000587508">
    <property type="component" value="Unassembled WGS sequence"/>
</dbReference>
<proteinExistence type="predicted"/>
<dbReference type="EMBL" id="CAJDKC010000003">
    <property type="protein sequence ID" value="CAD0328234.1"/>
    <property type="molecule type" value="Genomic_DNA"/>
</dbReference>
<dbReference type="EMBL" id="CAJDKC010000003">
    <property type="protein sequence ID" value="CAD0328241.1"/>
    <property type="molecule type" value="Genomic_DNA"/>
</dbReference>
<sequence>MSSEKSQAGVKAKGGRPPRVEGEKLKRVNLTLRPSLLYGLELLAKAQHRSLSQAMEWALQVGLSSFSVDNEGATISDLLAGIEGDPTEPRNLFRVFMTAPTLLSFEDAMTCEAIWAYPDASTLEGELARKMSADDAHRTLQEIYWKPAFAHWEEIQKRVIAVTSTGGKPTHVGIREILGVESKGPLLAAYQKAAGARSPAGA</sequence>
<accession>A0A6V7D561</accession>
<feature type="region of interest" description="Disordered" evidence="1">
    <location>
        <begin position="1"/>
        <end position="22"/>
    </location>
</feature>
<comment type="caution">
    <text evidence="2">The sequence shown here is derived from an EMBL/GenBank/DDBJ whole genome shotgun (WGS) entry which is preliminary data.</text>
</comment>
<evidence type="ECO:0000313" key="3">
    <source>
        <dbReference type="Proteomes" id="UP000587508"/>
    </source>
</evidence>
<reference evidence="2 3" key="1">
    <citation type="submission" date="2020-07" db="EMBL/GenBank/DDBJ databases">
        <authorList>
            <person name="Pothier F. J."/>
        </authorList>
    </citation>
    <scope>NUCLEOTIDE SEQUENCE [LARGE SCALE GENOMIC DNA]</scope>
    <source>
        <strain evidence="2 3">CFBP 7900</strain>
    </source>
</reference>
<protein>
    <submittedName>
        <fullName evidence="2">Uncharacterized protein</fullName>
    </submittedName>
</protein>
<dbReference type="AlphaFoldDB" id="A0A6V7D561"/>